<name>R8B8K7_PHAM7</name>
<organism evidence="1 2">
    <name type="scientific">Phaeoacremonium minimum (strain UCR-PA7)</name>
    <name type="common">Esca disease fungus</name>
    <name type="synonym">Togninia minima</name>
    <dbReference type="NCBI Taxonomy" id="1286976"/>
    <lineage>
        <taxon>Eukaryota</taxon>
        <taxon>Fungi</taxon>
        <taxon>Dikarya</taxon>
        <taxon>Ascomycota</taxon>
        <taxon>Pezizomycotina</taxon>
        <taxon>Sordariomycetes</taxon>
        <taxon>Sordariomycetidae</taxon>
        <taxon>Togniniales</taxon>
        <taxon>Togniniaceae</taxon>
        <taxon>Phaeoacremonium</taxon>
    </lineage>
</organism>
<dbReference type="OrthoDB" id="3431997at2759"/>
<sequence length="152" mass="16236">MEVTLPPLRGATSEEAVRMPGFAHPVFEFKVHVNKPGGQGLVYEAFEWRRSRGDAVGQLGGRSYGWKLVRLANNVLPGAGGGEITSDGREVLAVCTQNAYSMSKVWKFEFTGTGASGALGERFAVMAVITSLGIWLRESRRKNSSASSGGSA</sequence>
<protein>
    <submittedName>
        <fullName evidence="1">Uncharacterized protein</fullName>
    </submittedName>
</protein>
<evidence type="ECO:0000313" key="2">
    <source>
        <dbReference type="Proteomes" id="UP000014074"/>
    </source>
</evidence>
<accession>R8B8K7</accession>
<reference evidence="2" key="1">
    <citation type="journal article" date="2013" name="Genome Announc.">
        <title>Draft genome sequence of the ascomycete Phaeoacremonium aleophilum strain UCR-PA7, a causal agent of the esca disease complex in grapevines.</title>
        <authorList>
            <person name="Blanco-Ulate B."/>
            <person name="Rolshausen P."/>
            <person name="Cantu D."/>
        </authorList>
    </citation>
    <scope>NUCLEOTIDE SEQUENCE [LARGE SCALE GENOMIC DNA]</scope>
    <source>
        <strain evidence="2">UCR-PA7</strain>
    </source>
</reference>
<dbReference type="EMBL" id="KB933378">
    <property type="protein sequence ID" value="EON95633.1"/>
    <property type="molecule type" value="Genomic_DNA"/>
</dbReference>
<dbReference type="HOGENOM" id="CLU_1723603_0_0_1"/>
<dbReference type="Proteomes" id="UP000014074">
    <property type="component" value="Unassembled WGS sequence"/>
</dbReference>
<dbReference type="KEGG" id="tmn:UCRPA7_8880"/>
<proteinExistence type="predicted"/>
<evidence type="ECO:0000313" key="1">
    <source>
        <dbReference type="EMBL" id="EON95633.1"/>
    </source>
</evidence>
<gene>
    <name evidence="1" type="ORF">UCRPA7_8880</name>
</gene>
<dbReference type="GeneID" id="19329773"/>
<keyword evidence="2" id="KW-1185">Reference proteome</keyword>
<dbReference type="RefSeq" id="XP_007919578.1">
    <property type="nucleotide sequence ID" value="XM_007921387.1"/>
</dbReference>
<dbReference type="AlphaFoldDB" id="R8B8K7"/>
<dbReference type="eggNOG" id="ENOG502RVK0">
    <property type="taxonomic scope" value="Eukaryota"/>
</dbReference>